<evidence type="ECO:0000256" key="1">
    <source>
        <dbReference type="SAM" id="MobiDB-lite"/>
    </source>
</evidence>
<evidence type="ECO:0000313" key="2">
    <source>
        <dbReference type="EMBL" id="QUC17604.1"/>
    </source>
</evidence>
<feature type="compositionally biased region" description="Polar residues" evidence="1">
    <location>
        <begin position="1"/>
        <end position="20"/>
    </location>
</feature>
<reference evidence="2" key="1">
    <citation type="submission" date="2020-03" db="EMBL/GenBank/DDBJ databases">
        <title>A mixture of massive structural variations and highly conserved coding sequences in Ustilaginoidea virens genome.</title>
        <authorList>
            <person name="Zhang K."/>
            <person name="Zhao Z."/>
            <person name="Zhang Z."/>
            <person name="Li Y."/>
            <person name="Hsiang T."/>
            <person name="Sun W."/>
        </authorList>
    </citation>
    <scope>NUCLEOTIDE SEQUENCE</scope>
    <source>
        <strain evidence="2">UV-8b</strain>
    </source>
</reference>
<accession>A0A8E5HLJ2</accession>
<gene>
    <name evidence="2" type="ORF">UV8b_01845</name>
</gene>
<feature type="compositionally biased region" description="Polar residues" evidence="1">
    <location>
        <begin position="276"/>
        <end position="307"/>
    </location>
</feature>
<keyword evidence="3" id="KW-1185">Reference proteome</keyword>
<evidence type="ECO:0000313" key="3">
    <source>
        <dbReference type="Proteomes" id="UP000027002"/>
    </source>
</evidence>
<feature type="compositionally biased region" description="Polar residues" evidence="1">
    <location>
        <begin position="79"/>
        <end position="91"/>
    </location>
</feature>
<name>A0A8E5HLJ2_USTVR</name>
<dbReference type="GeneID" id="66062623"/>
<dbReference type="OrthoDB" id="3506470at2759"/>
<feature type="region of interest" description="Disordered" evidence="1">
    <location>
        <begin position="176"/>
        <end position="258"/>
    </location>
</feature>
<feature type="compositionally biased region" description="Basic and acidic residues" evidence="1">
    <location>
        <begin position="208"/>
        <end position="218"/>
    </location>
</feature>
<feature type="region of interest" description="Disordered" evidence="1">
    <location>
        <begin position="432"/>
        <end position="453"/>
    </location>
</feature>
<feature type="region of interest" description="Disordered" evidence="1">
    <location>
        <begin position="1"/>
        <end position="24"/>
    </location>
</feature>
<sequence>MPLALSTSPLDSHSSTQPTMQDGVVEDRVDDYLPELLARDLQLSAAVFAAKNMTAGAPAIRISFHEESRARVSRVPLQTSTQVASANMKSRTASEEQDSMVSSFDPVDPNLHDYVSDISSTSSRFSGEEAEPPSFRHRASLETTATSTASIGCKHKPSCRPEYACRYTWLDLDSDRDEHETGHGEGGNVSFISPRPPTRQGSGPGLHLSEKPIRESSERCSSMPSAPLQKLHSVSEPSPRMVTRRQQTGTLTDPPLNSCTAVGPRNRAMSRLWKSPSAQKVGQFSRDSSIQPRRTQSLCVNTIRSSSPNSQLRNRVLRLSAVRKSLPLSEEDFLDKDDEAIYSSEEQSDDRSKPGIARHSTSTESLPSVQSWLESSLRPYPRACRNEECAKPVPLPSDAVETLRVSVACFPETMLLTSSLTVETIRSYARKVRQPSMNRGSIEPSESPAREARKSLWRKAATYKCGSETGHSKSSSREATTRPWDGSCEDSDRPKPWAPIKNVFGCCSDYLSDALYAHIVAYNYVSALTVGDPSPHASRVRRNNATTACGRGSQQQQQQQHLDVPEKAARLLGLLAEPDMAAGTNRLSKRPGSPRADWHGPDMPTSCEGGPSAQDNNNTLRAIQSGLLRCVSRLVATAKLTAGMGAGQDGMADTEAEEGADMLLMRSLCEIVRIAEESSDGKEDTSFFVFPKYSVPYIGIDQTDVTDVAYKCVYMTSQASVDCRPGLRCPPTQGGTHYTEKCMETCIRGEQYASPSSPRLRNGKAIVRTE</sequence>
<dbReference type="RefSeq" id="XP_042995277.1">
    <property type="nucleotide sequence ID" value="XM_043139343.1"/>
</dbReference>
<feature type="region of interest" description="Disordered" evidence="1">
    <location>
        <begin position="466"/>
        <end position="492"/>
    </location>
</feature>
<organism evidence="2 3">
    <name type="scientific">Ustilaginoidea virens</name>
    <name type="common">Rice false smut fungus</name>
    <name type="synonym">Villosiclava virens</name>
    <dbReference type="NCBI Taxonomy" id="1159556"/>
    <lineage>
        <taxon>Eukaryota</taxon>
        <taxon>Fungi</taxon>
        <taxon>Dikarya</taxon>
        <taxon>Ascomycota</taxon>
        <taxon>Pezizomycotina</taxon>
        <taxon>Sordariomycetes</taxon>
        <taxon>Hypocreomycetidae</taxon>
        <taxon>Hypocreales</taxon>
        <taxon>Clavicipitaceae</taxon>
        <taxon>Ustilaginoidea</taxon>
    </lineage>
</organism>
<feature type="compositionally biased region" description="Polar residues" evidence="1">
    <location>
        <begin position="244"/>
        <end position="258"/>
    </location>
</feature>
<feature type="region of interest" description="Disordered" evidence="1">
    <location>
        <begin position="343"/>
        <end position="370"/>
    </location>
</feature>
<feature type="compositionally biased region" description="Polar residues" evidence="1">
    <location>
        <begin position="359"/>
        <end position="370"/>
    </location>
</feature>
<dbReference type="Proteomes" id="UP000027002">
    <property type="component" value="Chromosome 2"/>
</dbReference>
<protein>
    <submittedName>
        <fullName evidence="2">Uncharacterized protein</fullName>
    </submittedName>
</protein>
<feature type="region of interest" description="Disordered" evidence="1">
    <location>
        <begin position="272"/>
        <end position="307"/>
    </location>
</feature>
<feature type="region of interest" description="Disordered" evidence="1">
    <location>
        <begin position="581"/>
        <end position="617"/>
    </location>
</feature>
<dbReference type="AlphaFoldDB" id="A0A8E5HLJ2"/>
<dbReference type="KEGG" id="uvi:66062623"/>
<proteinExistence type="predicted"/>
<dbReference type="EMBL" id="CP072754">
    <property type="protein sequence ID" value="QUC17604.1"/>
    <property type="molecule type" value="Genomic_DNA"/>
</dbReference>
<feature type="region of interest" description="Disordered" evidence="1">
    <location>
        <begin position="79"/>
        <end position="108"/>
    </location>
</feature>